<keyword evidence="10 13" id="KW-0472">Membrane</keyword>
<dbReference type="PANTHER" id="PTHR13285">
    <property type="entry name" value="ACYLTRANSFERASE"/>
    <property type="match status" value="1"/>
</dbReference>
<dbReference type="STRING" id="272627.CCC_00799"/>
<evidence type="ECO:0000256" key="14">
    <source>
        <dbReference type="SAM" id="Phobius"/>
    </source>
</evidence>
<keyword evidence="5 13" id="KW-1003">Cell membrane</keyword>
<evidence type="ECO:0000313" key="15">
    <source>
        <dbReference type="EMBL" id="KIL97738.1"/>
    </source>
</evidence>
<evidence type="ECO:0000256" key="7">
    <source>
        <dbReference type="ARBA" id="ARBA00022692"/>
    </source>
</evidence>
<gene>
    <name evidence="15" type="ORF">CCC_00799</name>
</gene>
<dbReference type="Pfam" id="PF03062">
    <property type="entry name" value="MBOAT"/>
    <property type="match status" value="1"/>
</dbReference>
<evidence type="ECO:0000256" key="12">
    <source>
        <dbReference type="ARBA" id="ARBA00031030"/>
    </source>
</evidence>
<evidence type="ECO:0000256" key="9">
    <source>
        <dbReference type="ARBA" id="ARBA00022989"/>
    </source>
</evidence>
<feature type="transmembrane region" description="Helical" evidence="14">
    <location>
        <begin position="6"/>
        <end position="23"/>
    </location>
</feature>
<dbReference type="PIRSF" id="PIRSF016636">
    <property type="entry name" value="AlgI_DltB"/>
    <property type="match status" value="1"/>
</dbReference>
<dbReference type="OrthoDB" id="139172at2"/>
<keyword evidence="8" id="KW-0016">Alginate biosynthesis</keyword>
<sequence length="480" mass="52878">MLFNSYIFLFAYLPVVWAGFFVLGRRSPPVAAAWLAVASVVFYGWWNWAFVPLLLVSAAFNYGMGLVIVRSDQARRGIVLGLGVGVNLALLGYFKYAGFLVGNADALFGTTWTIPDIVLPIGISFFTFTQIAFLVDCRRGLAREVHAVHYLLFVSYFPHLIAGPVIHHADLMPQFALREIYRPQWENVARGLTLLSLGLFKKCIIADSLAGTADATFAAAAAGAPVGGLAAWGGALAYTFQIYFDFSGYSDMALGLSWMFGIRLPVNFNSPYQAVGVIDFWRRWHMTLSRFLRDYLYIPLGGNRRGSMRRHLNLLITMVLGGLWHGANWTFVAWGALHGLYLGINHFWHWLLPALGIRRSFGWPGRLCAQALTFAAVVVAWVFFRAADMDAALRVLRGMAGWNGAGVSPGTVPAAIILVAAVIAFLLPNANRIVGICGPLPRWRILVWQISPAWAAFGAGALVAALMAMQRPSAFLYFNF</sequence>
<dbReference type="AlphaFoldDB" id="A0A0C2YRI0"/>
<evidence type="ECO:0000256" key="6">
    <source>
        <dbReference type="ARBA" id="ARBA00022679"/>
    </source>
</evidence>
<comment type="pathway">
    <text evidence="2">Glycan biosynthesis; alginate biosynthesis.</text>
</comment>
<dbReference type="PANTHER" id="PTHR13285:SF23">
    <property type="entry name" value="TEICHOIC ACID D-ALANYLTRANSFERASE"/>
    <property type="match status" value="1"/>
</dbReference>
<evidence type="ECO:0000256" key="4">
    <source>
        <dbReference type="ARBA" id="ARBA00016084"/>
    </source>
</evidence>
<evidence type="ECO:0000256" key="13">
    <source>
        <dbReference type="PIRNR" id="PIRNR016636"/>
    </source>
</evidence>
<evidence type="ECO:0000256" key="10">
    <source>
        <dbReference type="ARBA" id="ARBA00023136"/>
    </source>
</evidence>
<dbReference type="InterPro" id="IPR024194">
    <property type="entry name" value="Ac/AlaTfrase_AlgI/DltB"/>
</dbReference>
<evidence type="ECO:0000256" key="2">
    <source>
        <dbReference type="ARBA" id="ARBA00005182"/>
    </source>
</evidence>
<feature type="transmembrane region" description="Helical" evidence="14">
    <location>
        <begin position="217"/>
        <end position="240"/>
    </location>
</feature>
<evidence type="ECO:0000256" key="3">
    <source>
        <dbReference type="ARBA" id="ARBA00010323"/>
    </source>
</evidence>
<dbReference type="PIRSF" id="PIRSF500217">
    <property type="entry name" value="AlgI"/>
    <property type="match status" value="1"/>
</dbReference>
<comment type="caution">
    <text evidence="15">The sequence shown here is derived from an EMBL/GenBank/DDBJ whole genome shotgun (WGS) entry which is preliminary data.</text>
</comment>
<name>A0A0C2YRI0_PARME</name>
<dbReference type="GO" id="GO:0042121">
    <property type="term" value="P:alginic acid biosynthetic process"/>
    <property type="evidence" value="ECO:0007669"/>
    <property type="project" value="UniProtKB-KW"/>
</dbReference>
<keyword evidence="9 14" id="KW-1133">Transmembrane helix</keyword>
<feature type="transmembrane region" description="Helical" evidence="14">
    <location>
        <begin position="447"/>
        <end position="469"/>
    </location>
</feature>
<dbReference type="InterPro" id="IPR004299">
    <property type="entry name" value="MBOAT_fam"/>
</dbReference>
<reference evidence="15 16" key="1">
    <citation type="submission" date="2015-01" db="EMBL/GenBank/DDBJ databases">
        <title>Genome Sequence of Magnetospirillum magnetotacticum Strain MS-1.</title>
        <authorList>
            <person name="Marinov G.K."/>
            <person name="Smalley M.D."/>
            <person name="DeSalvo G."/>
        </authorList>
    </citation>
    <scope>NUCLEOTIDE SEQUENCE [LARGE SCALE GENOMIC DNA]</scope>
    <source>
        <strain evidence="15 16">MS-1</strain>
    </source>
</reference>
<evidence type="ECO:0000256" key="5">
    <source>
        <dbReference type="ARBA" id="ARBA00022475"/>
    </source>
</evidence>
<keyword evidence="16" id="KW-1185">Reference proteome</keyword>
<dbReference type="GO" id="GO:0016746">
    <property type="term" value="F:acyltransferase activity"/>
    <property type="evidence" value="ECO:0007669"/>
    <property type="project" value="UniProtKB-KW"/>
</dbReference>
<dbReference type="RefSeq" id="WP_009871252.1">
    <property type="nucleotide sequence ID" value="NZ_JXSL01000030.1"/>
</dbReference>
<feature type="transmembrane region" description="Helical" evidence="14">
    <location>
        <begin position="147"/>
        <end position="166"/>
    </location>
</feature>
<dbReference type="GO" id="GO:0005886">
    <property type="term" value="C:plasma membrane"/>
    <property type="evidence" value="ECO:0007669"/>
    <property type="project" value="UniProtKB-SubCell"/>
</dbReference>
<feature type="transmembrane region" description="Helical" evidence="14">
    <location>
        <begin position="314"/>
        <end position="341"/>
    </location>
</feature>
<comment type="subcellular location">
    <subcellularLocation>
        <location evidence="1">Cell membrane</location>
        <topology evidence="1">Multi-pass membrane protein</topology>
    </subcellularLocation>
</comment>
<evidence type="ECO:0000256" key="8">
    <source>
        <dbReference type="ARBA" id="ARBA00022841"/>
    </source>
</evidence>
<accession>A0A0C2YRI0</accession>
<feature type="transmembrane region" description="Helical" evidence="14">
    <location>
        <begin position="117"/>
        <end position="135"/>
    </location>
</feature>
<feature type="transmembrane region" description="Helical" evidence="14">
    <location>
        <begin position="361"/>
        <end position="384"/>
    </location>
</feature>
<feature type="transmembrane region" description="Helical" evidence="14">
    <location>
        <begin position="30"/>
        <end position="46"/>
    </location>
</feature>
<feature type="transmembrane region" description="Helical" evidence="14">
    <location>
        <begin position="405"/>
        <end position="427"/>
    </location>
</feature>
<protein>
    <recommendedName>
        <fullName evidence="4">Probable alginate O-acetylase AlgI</fullName>
    </recommendedName>
    <alternativeName>
        <fullName evidence="12">Alginate biosynthesis protein AlgI</fullName>
    </alternativeName>
</protein>
<proteinExistence type="inferred from homology"/>
<dbReference type="InterPro" id="IPR028362">
    <property type="entry name" value="AlgI"/>
</dbReference>
<dbReference type="Proteomes" id="UP000031971">
    <property type="component" value="Unassembled WGS sequence"/>
</dbReference>
<evidence type="ECO:0000256" key="11">
    <source>
        <dbReference type="ARBA" id="ARBA00023315"/>
    </source>
</evidence>
<comment type="similarity">
    <text evidence="3 13">Belongs to the membrane-bound acyltransferase family.</text>
</comment>
<feature type="transmembrane region" description="Helical" evidence="14">
    <location>
        <begin position="78"/>
        <end position="97"/>
    </location>
</feature>
<evidence type="ECO:0000313" key="16">
    <source>
        <dbReference type="Proteomes" id="UP000031971"/>
    </source>
</evidence>
<keyword evidence="11 13" id="KW-0012">Acyltransferase</keyword>
<dbReference type="EMBL" id="JXSL01000030">
    <property type="protein sequence ID" value="KIL97738.1"/>
    <property type="molecule type" value="Genomic_DNA"/>
</dbReference>
<keyword evidence="6 13" id="KW-0808">Transferase</keyword>
<keyword evidence="7 14" id="KW-0812">Transmembrane</keyword>
<dbReference type="InterPro" id="IPR051085">
    <property type="entry name" value="MB_O-acyltransferase"/>
</dbReference>
<evidence type="ECO:0000256" key="1">
    <source>
        <dbReference type="ARBA" id="ARBA00004651"/>
    </source>
</evidence>
<organism evidence="15 16">
    <name type="scientific">Paramagnetospirillum magnetotacticum MS-1</name>
    <dbReference type="NCBI Taxonomy" id="272627"/>
    <lineage>
        <taxon>Bacteria</taxon>
        <taxon>Pseudomonadati</taxon>
        <taxon>Pseudomonadota</taxon>
        <taxon>Alphaproteobacteria</taxon>
        <taxon>Rhodospirillales</taxon>
        <taxon>Magnetospirillaceae</taxon>
        <taxon>Paramagnetospirillum</taxon>
    </lineage>
</organism>